<dbReference type="CDD" id="cd04077">
    <property type="entry name" value="Peptidases_S8_PCSK9_ProteinaseK_like"/>
    <property type="match status" value="1"/>
</dbReference>
<evidence type="ECO:0000256" key="4">
    <source>
        <dbReference type="ARBA" id="ARBA00022825"/>
    </source>
</evidence>
<dbReference type="InterPro" id="IPR000209">
    <property type="entry name" value="Peptidase_S8/S53_dom"/>
</dbReference>
<dbReference type="InterPro" id="IPR036852">
    <property type="entry name" value="Peptidase_S8/S53_dom_sf"/>
</dbReference>
<dbReference type="PANTHER" id="PTHR43806">
    <property type="entry name" value="PEPTIDASE S8"/>
    <property type="match status" value="1"/>
</dbReference>
<dbReference type="EMBL" id="JASJQH010007064">
    <property type="protein sequence ID" value="KAK9719076.1"/>
    <property type="molecule type" value="Genomic_DNA"/>
</dbReference>
<dbReference type="PROSITE" id="PS00136">
    <property type="entry name" value="SUBTILASE_ASP"/>
    <property type="match status" value="1"/>
</dbReference>
<keyword evidence="2 5" id="KW-0645">Protease</keyword>
<dbReference type="Pfam" id="PF00082">
    <property type="entry name" value="Peptidase_S8"/>
    <property type="match status" value="1"/>
</dbReference>
<evidence type="ECO:0000256" key="1">
    <source>
        <dbReference type="ARBA" id="ARBA00011073"/>
    </source>
</evidence>
<evidence type="ECO:0000256" key="3">
    <source>
        <dbReference type="ARBA" id="ARBA00022801"/>
    </source>
</evidence>
<evidence type="ECO:0000256" key="6">
    <source>
        <dbReference type="RuleBase" id="RU003355"/>
    </source>
</evidence>
<sequence length="421" mass="45012">MRILLPNTTTTAIITTTSILFLHSVVSLVTPSQDFLLSEQSVNNANYIVKLISLPTDNWPFATTGEANTIGGRFHYMFGNYSQATLDFLQSHPLVDYIEKNTVVKATAYEKNPPSWGLDRIDQETFPLDQAYNYPDSGGEGVDVFVIDTGIYVEHQDFDGRAKWGVTVINSPSTDLNGHGTFTAAIIGGRTFGVAKKASLYAVKALNSEGEGSTLTLLKGLQYVSQMHQLKANKKTIVNLSLGTAYNRVINEAVNIAVEEGIVVVVAAGNGINGIDGQDACRFSPASASEVIAVGSTQINDAVSVFSNYGPCVTVYAPGDSVTSAFVGSPIATTTLSGTSFAAPHVSGVAALILGNSTNALTPREVKDRILAIATKNSIKNLPVDSPNLLLNNRIENYFSSTGNTLKIPTLILFMLIMVIY</sequence>
<dbReference type="Gene3D" id="3.40.50.200">
    <property type="entry name" value="Peptidase S8/S53 domain"/>
    <property type="match status" value="1"/>
</dbReference>
<dbReference type="InterPro" id="IPR023828">
    <property type="entry name" value="Peptidase_S8_Ser-AS"/>
</dbReference>
<dbReference type="SUPFAM" id="SSF52743">
    <property type="entry name" value="Subtilisin-like"/>
    <property type="match status" value="1"/>
</dbReference>
<keyword evidence="4 5" id="KW-0720">Serine protease</keyword>
<dbReference type="InterPro" id="IPR050131">
    <property type="entry name" value="Peptidase_S8_subtilisin-like"/>
</dbReference>
<reference evidence="8 9" key="1">
    <citation type="submission" date="2023-04" db="EMBL/GenBank/DDBJ databases">
        <title>Genome of Basidiobolus ranarum AG-B5.</title>
        <authorList>
            <person name="Stajich J.E."/>
            <person name="Carter-House D."/>
            <person name="Gryganskyi A."/>
        </authorList>
    </citation>
    <scope>NUCLEOTIDE SEQUENCE [LARGE SCALE GENOMIC DNA]</scope>
    <source>
        <strain evidence="8 9">AG-B5</strain>
    </source>
</reference>
<protein>
    <recommendedName>
        <fullName evidence="7">Peptidase S8/S53 domain-containing protein</fullName>
    </recommendedName>
</protein>
<evidence type="ECO:0000256" key="5">
    <source>
        <dbReference type="PROSITE-ProRule" id="PRU01240"/>
    </source>
</evidence>
<evidence type="ECO:0000256" key="2">
    <source>
        <dbReference type="ARBA" id="ARBA00022670"/>
    </source>
</evidence>
<organism evidence="8 9">
    <name type="scientific">Basidiobolus ranarum</name>
    <dbReference type="NCBI Taxonomy" id="34480"/>
    <lineage>
        <taxon>Eukaryota</taxon>
        <taxon>Fungi</taxon>
        <taxon>Fungi incertae sedis</taxon>
        <taxon>Zoopagomycota</taxon>
        <taxon>Entomophthoromycotina</taxon>
        <taxon>Basidiobolomycetes</taxon>
        <taxon>Basidiobolales</taxon>
        <taxon>Basidiobolaceae</taxon>
        <taxon>Basidiobolus</taxon>
    </lineage>
</organism>
<gene>
    <name evidence="8" type="ORF">K7432_005055</name>
</gene>
<proteinExistence type="inferred from homology"/>
<feature type="domain" description="Peptidase S8/S53" evidence="7">
    <location>
        <begin position="139"/>
        <end position="377"/>
    </location>
</feature>
<comment type="caution">
    <text evidence="8">The sequence shown here is derived from an EMBL/GenBank/DDBJ whole genome shotgun (WGS) entry which is preliminary data.</text>
</comment>
<dbReference type="InterPro" id="IPR034193">
    <property type="entry name" value="PCSK9_ProteinaseK-like"/>
</dbReference>
<evidence type="ECO:0000313" key="9">
    <source>
        <dbReference type="Proteomes" id="UP001479436"/>
    </source>
</evidence>
<dbReference type="PRINTS" id="PR00723">
    <property type="entry name" value="SUBTILISIN"/>
</dbReference>
<feature type="active site" description="Charge relay system" evidence="5">
    <location>
        <position position="179"/>
    </location>
</feature>
<evidence type="ECO:0000259" key="7">
    <source>
        <dbReference type="Pfam" id="PF00082"/>
    </source>
</evidence>
<name>A0ABR2W481_9FUNG</name>
<dbReference type="InterPro" id="IPR023827">
    <property type="entry name" value="Peptidase_S8_Asp-AS"/>
</dbReference>
<keyword evidence="9" id="KW-1185">Reference proteome</keyword>
<accession>A0ABR2W481</accession>
<feature type="active site" description="Charge relay system" evidence="5">
    <location>
        <position position="340"/>
    </location>
</feature>
<keyword evidence="3 5" id="KW-0378">Hydrolase</keyword>
<dbReference type="PANTHER" id="PTHR43806:SF11">
    <property type="entry name" value="CEREVISIN-RELATED"/>
    <property type="match status" value="1"/>
</dbReference>
<dbReference type="PROSITE" id="PS51892">
    <property type="entry name" value="SUBTILASE"/>
    <property type="match status" value="1"/>
</dbReference>
<evidence type="ECO:0000313" key="8">
    <source>
        <dbReference type="EMBL" id="KAK9719076.1"/>
    </source>
</evidence>
<dbReference type="PROSITE" id="PS00138">
    <property type="entry name" value="SUBTILASE_SER"/>
    <property type="match status" value="1"/>
</dbReference>
<dbReference type="InterPro" id="IPR015500">
    <property type="entry name" value="Peptidase_S8_subtilisin-rel"/>
</dbReference>
<feature type="active site" description="Charge relay system" evidence="5">
    <location>
        <position position="148"/>
    </location>
</feature>
<comment type="similarity">
    <text evidence="1 5 6">Belongs to the peptidase S8 family.</text>
</comment>
<dbReference type="Proteomes" id="UP001479436">
    <property type="component" value="Unassembled WGS sequence"/>
</dbReference>